<organism evidence="2">
    <name type="scientific">Listeria monocytogenes</name>
    <dbReference type="NCBI Taxonomy" id="1639"/>
    <lineage>
        <taxon>Bacteria</taxon>
        <taxon>Bacillati</taxon>
        <taxon>Bacillota</taxon>
        <taxon>Bacilli</taxon>
        <taxon>Bacillales</taxon>
        <taxon>Listeriaceae</taxon>
        <taxon>Listeria</taxon>
    </lineage>
</organism>
<evidence type="ECO:0000313" key="1">
    <source>
        <dbReference type="EMBL" id="HAB9174562.1"/>
    </source>
</evidence>
<reference evidence="2" key="1">
    <citation type="journal article" date="2018" name="Genome Biol.">
        <title>SKESA: strategic k-mer extension for scrupulous assemblies.</title>
        <authorList>
            <person name="Souvorov A."/>
            <person name="Agarwala R."/>
            <person name="Lipman D.J."/>
        </authorList>
    </citation>
    <scope>NUCLEOTIDE SEQUENCE [LARGE SCALE GENOMIC DNA]</scope>
    <source>
        <strain evidence="2">CFIAFB20160038</strain>
    </source>
</reference>
<gene>
    <name evidence="1" type="ORF">GYU24_02480</name>
    <name evidence="2" type="ORF">GYU24_15455</name>
</gene>
<dbReference type="EMBL" id="DAAIRR010000013">
    <property type="protein sequence ID" value="HAB9177099.1"/>
    <property type="molecule type" value="Genomic_DNA"/>
</dbReference>
<dbReference type="EMBL" id="DAAIRR010000001">
    <property type="protein sequence ID" value="HAB9174562.1"/>
    <property type="molecule type" value="Genomic_DNA"/>
</dbReference>
<evidence type="ECO:0000313" key="2">
    <source>
        <dbReference type="EMBL" id="HAB9177099.1"/>
    </source>
</evidence>
<reference evidence="2" key="2">
    <citation type="submission" date="2020-01" db="EMBL/GenBank/DDBJ databases">
        <authorList>
            <consortium name="NCBI Pathogen Detection Project"/>
        </authorList>
    </citation>
    <scope>NUCLEOTIDE SEQUENCE</scope>
    <source>
        <strain evidence="2">CFIAFB20160038</strain>
    </source>
</reference>
<dbReference type="Proteomes" id="UP000840928">
    <property type="component" value="Unassembled WGS sequence"/>
</dbReference>
<proteinExistence type="predicted"/>
<comment type="caution">
    <text evidence="2">The sequence shown here is derived from an EMBL/GenBank/DDBJ whole genome shotgun (WGS) entry which is preliminary data.</text>
</comment>
<protein>
    <submittedName>
        <fullName evidence="2">Uncharacterized protein</fullName>
    </submittedName>
</protein>
<dbReference type="AlphaFoldDB" id="A0A6Z0CM12"/>
<name>A0A6Z0CM12_LISMN</name>
<accession>A0A6Z0CM12</accession>
<sequence>MPSEELNLFDLMDYYPEQSAKKKRKEEALKPIKTHKNDRLDYPTARAEIERILGKKVTTVCGYYDHPINKEIRWIFNLEKGCCYINDKCHLYSTEEGKGYKYRGKVHEEVFYNADDRKRATTTIE</sequence>